<gene>
    <name evidence="1" type="ORF">DBW96_01385</name>
</gene>
<evidence type="ECO:0000313" key="2">
    <source>
        <dbReference type="Proteomes" id="UP000253307"/>
    </source>
</evidence>
<dbReference type="AlphaFoldDB" id="A0A368BXW3"/>
<organism evidence="1 2">
    <name type="scientific">SAR86 cluster bacterium</name>
    <dbReference type="NCBI Taxonomy" id="2030880"/>
    <lineage>
        <taxon>Bacteria</taxon>
        <taxon>Pseudomonadati</taxon>
        <taxon>Pseudomonadota</taxon>
        <taxon>Gammaproteobacteria</taxon>
        <taxon>SAR86 cluster</taxon>
    </lineage>
</organism>
<name>A0A368BXW3_9GAMM</name>
<protein>
    <recommendedName>
        <fullName evidence="3">Thioredoxin domain-containing protein</fullName>
    </recommendedName>
</protein>
<dbReference type="Proteomes" id="UP000253307">
    <property type="component" value="Unassembled WGS sequence"/>
</dbReference>
<proteinExistence type="predicted"/>
<evidence type="ECO:0008006" key="3">
    <source>
        <dbReference type="Google" id="ProtNLM"/>
    </source>
</evidence>
<dbReference type="EMBL" id="QOPE01000006">
    <property type="protein sequence ID" value="RCL42158.1"/>
    <property type="molecule type" value="Genomic_DNA"/>
</dbReference>
<reference evidence="1 2" key="1">
    <citation type="journal article" date="2018" name="Microbiome">
        <title>Fine metagenomic profile of the Mediterranean stratified and mixed water columns revealed by assembly and recruitment.</title>
        <authorList>
            <person name="Haro-Moreno J.M."/>
            <person name="Lopez-Perez M."/>
            <person name="De La Torre J.R."/>
            <person name="Picazo A."/>
            <person name="Camacho A."/>
            <person name="Rodriguez-Valera F."/>
        </authorList>
    </citation>
    <scope>NUCLEOTIDE SEQUENCE [LARGE SCALE GENOMIC DNA]</scope>
    <source>
        <strain evidence="1">MED-G82</strain>
    </source>
</reference>
<accession>A0A368BXW3</accession>
<sequence>MNNRIFLIFLLVTPLIVIIGSTLAFNLGYSPENTKNNGTFFDSYFEVNPRSLVDESGSVIEFEDGKWVLGVYYNNDLNFENALYVMRQLNVALNRDIFKLKRIFVQSKSFQPNAQLLEDFPRIEIFNDVNDGFINQIEKNTTDYFSTPRIFVIDPYGRAVMFFDASMDPKLILKDLKVLI</sequence>
<evidence type="ECO:0000313" key="1">
    <source>
        <dbReference type="EMBL" id="RCL42158.1"/>
    </source>
</evidence>
<comment type="caution">
    <text evidence="1">The sequence shown here is derived from an EMBL/GenBank/DDBJ whole genome shotgun (WGS) entry which is preliminary data.</text>
</comment>